<dbReference type="GO" id="GO:0016887">
    <property type="term" value="F:ATP hydrolysis activity"/>
    <property type="evidence" value="ECO:0007669"/>
    <property type="project" value="InterPro"/>
</dbReference>
<dbReference type="AlphaFoldDB" id="A0A371P7M4"/>
<keyword evidence="2" id="KW-0813">Transport</keyword>
<dbReference type="RefSeq" id="WP_116048263.1">
    <property type="nucleotide sequence ID" value="NZ_QUBQ01000004.1"/>
</dbReference>
<dbReference type="InterPro" id="IPR003593">
    <property type="entry name" value="AAA+_ATPase"/>
</dbReference>
<feature type="domain" description="ABC transporter" evidence="9">
    <location>
        <begin position="2"/>
        <end position="237"/>
    </location>
</feature>
<keyword evidence="3" id="KW-1003">Cell membrane</keyword>
<reference evidence="10 11" key="1">
    <citation type="submission" date="2018-08" db="EMBL/GenBank/DDBJ databases">
        <title>Paenibacillus sp. M4BSY-1, whole genome shotgun sequence.</title>
        <authorList>
            <person name="Tuo L."/>
        </authorList>
    </citation>
    <scope>NUCLEOTIDE SEQUENCE [LARGE SCALE GENOMIC DNA]</scope>
    <source>
        <strain evidence="10 11">M4BSY-1</strain>
    </source>
</reference>
<dbReference type="OrthoDB" id="9802264at2"/>
<dbReference type="Pfam" id="PF09383">
    <property type="entry name" value="NIL"/>
    <property type="match status" value="1"/>
</dbReference>
<dbReference type="InterPro" id="IPR018449">
    <property type="entry name" value="NIL_domain"/>
</dbReference>
<dbReference type="InterPro" id="IPR003439">
    <property type="entry name" value="ABC_transporter-like_ATP-bd"/>
</dbReference>
<evidence type="ECO:0000313" key="11">
    <source>
        <dbReference type="Proteomes" id="UP000261905"/>
    </source>
</evidence>
<protein>
    <submittedName>
        <fullName evidence="10">Methionine ABC transporter ATP-binding protein</fullName>
    </submittedName>
</protein>
<dbReference type="PANTHER" id="PTHR43166:SF30">
    <property type="entry name" value="METHIONINE IMPORT ATP-BINDING PROTEIN METN"/>
    <property type="match status" value="1"/>
</dbReference>
<evidence type="ECO:0000256" key="1">
    <source>
        <dbReference type="ARBA" id="ARBA00005417"/>
    </source>
</evidence>
<dbReference type="PANTHER" id="PTHR43166">
    <property type="entry name" value="AMINO ACID IMPORT ATP-BINDING PROTEIN"/>
    <property type="match status" value="1"/>
</dbReference>
<dbReference type="PROSITE" id="PS50893">
    <property type="entry name" value="ABC_TRANSPORTER_2"/>
    <property type="match status" value="1"/>
</dbReference>
<organism evidence="10 11">
    <name type="scientific">Paenibacillus paeoniae</name>
    <dbReference type="NCBI Taxonomy" id="2292705"/>
    <lineage>
        <taxon>Bacteria</taxon>
        <taxon>Bacillati</taxon>
        <taxon>Bacillota</taxon>
        <taxon>Bacilli</taxon>
        <taxon>Bacillales</taxon>
        <taxon>Paenibacillaceae</taxon>
        <taxon>Paenibacillus</taxon>
    </lineage>
</organism>
<comment type="similarity">
    <text evidence="1">Belongs to the ABC transporter superfamily.</text>
</comment>
<evidence type="ECO:0000256" key="5">
    <source>
        <dbReference type="ARBA" id="ARBA00022840"/>
    </source>
</evidence>
<dbReference type="PROSITE" id="PS00211">
    <property type="entry name" value="ABC_TRANSPORTER_1"/>
    <property type="match status" value="1"/>
</dbReference>
<keyword evidence="8" id="KW-0472">Membrane</keyword>
<evidence type="ECO:0000256" key="8">
    <source>
        <dbReference type="ARBA" id="ARBA00023136"/>
    </source>
</evidence>
<dbReference type="InterPro" id="IPR050086">
    <property type="entry name" value="MetN_ABC_transporter-like"/>
</dbReference>
<dbReference type="FunFam" id="3.40.50.300:FF:000056">
    <property type="entry name" value="Cell division ATP-binding protein FtsE"/>
    <property type="match status" value="1"/>
</dbReference>
<evidence type="ECO:0000256" key="6">
    <source>
        <dbReference type="ARBA" id="ARBA00022967"/>
    </source>
</evidence>
<evidence type="ECO:0000256" key="2">
    <source>
        <dbReference type="ARBA" id="ARBA00022448"/>
    </source>
</evidence>
<keyword evidence="4" id="KW-0547">Nucleotide-binding</keyword>
<comment type="caution">
    <text evidence="10">The sequence shown here is derived from an EMBL/GenBank/DDBJ whole genome shotgun (WGS) entry which is preliminary data.</text>
</comment>
<keyword evidence="6" id="KW-1278">Translocase</keyword>
<dbReference type="Proteomes" id="UP000261905">
    <property type="component" value="Unassembled WGS sequence"/>
</dbReference>
<evidence type="ECO:0000256" key="3">
    <source>
        <dbReference type="ARBA" id="ARBA00022475"/>
    </source>
</evidence>
<dbReference type="GO" id="GO:0005524">
    <property type="term" value="F:ATP binding"/>
    <property type="evidence" value="ECO:0007669"/>
    <property type="project" value="UniProtKB-KW"/>
</dbReference>
<accession>A0A371P7M4</accession>
<dbReference type="GO" id="GO:0006865">
    <property type="term" value="P:amino acid transport"/>
    <property type="evidence" value="ECO:0007669"/>
    <property type="project" value="UniProtKB-KW"/>
</dbReference>
<evidence type="ECO:0000259" key="9">
    <source>
        <dbReference type="PROSITE" id="PS50893"/>
    </source>
</evidence>
<sequence>MIEIKNLNKTFDEKQVLQGIDLVIEKGDIYGLVGVSGAGKSTLLRCINGLELFDSGTLMVDNVHVNRLTNKELRYFRSGIGMIFQQFSLLERKTVYENILFPLKCFKSKMNNVDQKIREVLELVELTDKIHMLPRQLSGGQKQRVAIARALIMNPKILLCDEATSALDPNITQSILELLKRINRELGITIVVVTHQMSVVKEICNKMGVLSSGKLKAAGPVQDIFLNTPELLDDFMGEENYRDGQSDQKKTKLEIILRSGENDQILSKLAIETGVQFELVWGGLNKYSDSIAGALMIRVRDEEYALVEAYLNQHRVEWRKV</sequence>
<dbReference type="SUPFAM" id="SSF52540">
    <property type="entry name" value="P-loop containing nucleoside triphosphate hydrolases"/>
    <property type="match status" value="1"/>
</dbReference>
<gene>
    <name evidence="10" type="ORF">DX130_19665</name>
</gene>
<dbReference type="Pfam" id="PF00005">
    <property type="entry name" value="ABC_tran"/>
    <property type="match status" value="1"/>
</dbReference>
<dbReference type="SMART" id="SM00382">
    <property type="entry name" value="AAA"/>
    <property type="match status" value="1"/>
</dbReference>
<dbReference type="InterPro" id="IPR017871">
    <property type="entry name" value="ABC_transporter-like_CS"/>
</dbReference>
<evidence type="ECO:0000256" key="7">
    <source>
        <dbReference type="ARBA" id="ARBA00022970"/>
    </source>
</evidence>
<keyword evidence="7" id="KW-0029">Amino-acid transport</keyword>
<dbReference type="Gene3D" id="3.40.50.300">
    <property type="entry name" value="P-loop containing nucleotide triphosphate hydrolases"/>
    <property type="match status" value="1"/>
</dbReference>
<keyword evidence="5 10" id="KW-0067">ATP-binding</keyword>
<dbReference type="InterPro" id="IPR027417">
    <property type="entry name" value="P-loop_NTPase"/>
</dbReference>
<evidence type="ECO:0000313" key="10">
    <source>
        <dbReference type="EMBL" id="REK71922.1"/>
    </source>
</evidence>
<evidence type="ECO:0000256" key="4">
    <source>
        <dbReference type="ARBA" id="ARBA00022741"/>
    </source>
</evidence>
<dbReference type="GO" id="GO:0005886">
    <property type="term" value="C:plasma membrane"/>
    <property type="evidence" value="ECO:0007669"/>
    <property type="project" value="UniProtKB-ARBA"/>
</dbReference>
<keyword evidence="11" id="KW-1185">Reference proteome</keyword>
<proteinExistence type="inferred from homology"/>
<dbReference type="EMBL" id="QUBQ01000004">
    <property type="protein sequence ID" value="REK71922.1"/>
    <property type="molecule type" value="Genomic_DNA"/>
</dbReference>
<name>A0A371P7M4_9BACL</name>